<organism evidence="1 2">
    <name type="scientific">Sphaerodactylus townsendi</name>
    <dbReference type="NCBI Taxonomy" id="933632"/>
    <lineage>
        <taxon>Eukaryota</taxon>
        <taxon>Metazoa</taxon>
        <taxon>Chordata</taxon>
        <taxon>Craniata</taxon>
        <taxon>Vertebrata</taxon>
        <taxon>Euteleostomi</taxon>
        <taxon>Lepidosauria</taxon>
        <taxon>Squamata</taxon>
        <taxon>Bifurcata</taxon>
        <taxon>Gekkota</taxon>
        <taxon>Sphaerodactylidae</taxon>
        <taxon>Sphaerodactylus</taxon>
    </lineage>
</organism>
<evidence type="ECO:0000313" key="2">
    <source>
        <dbReference type="Proteomes" id="UP000827872"/>
    </source>
</evidence>
<protein>
    <submittedName>
        <fullName evidence="1">Uncharacterized protein</fullName>
    </submittedName>
</protein>
<gene>
    <name evidence="1" type="ORF">K3G42_011975</name>
</gene>
<keyword evidence="2" id="KW-1185">Reference proteome</keyword>
<dbReference type="EMBL" id="CM037622">
    <property type="protein sequence ID" value="KAH8003133.1"/>
    <property type="molecule type" value="Genomic_DNA"/>
</dbReference>
<dbReference type="Proteomes" id="UP000827872">
    <property type="component" value="Linkage Group LG09"/>
</dbReference>
<reference evidence="1" key="1">
    <citation type="submission" date="2021-08" db="EMBL/GenBank/DDBJ databases">
        <title>The first chromosome-level gecko genome reveals the dynamic sex chromosomes of Neotropical dwarf geckos (Sphaerodactylidae: Sphaerodactylus).</title>
        <authorList>
            <person name="Pinto B.J."/>
            <person name="Keating S.E."/>
            <person name="Gamble T."/>
        </authorList>
    </citation>
    <scope>NUCLEOTIDE SEQUENCE</scope>
    <source>
        <strain evidence="1">TG3544</strain>
    </source>
</reference>
<sequence>MLSLDILIKGRHCVSLQSDQALCETGSHREPRLLLLSGFLEEFTLAMASGSLQHKDQRTLPDSNVGLSSFLKGLLHHVDTGFVCLYLLCYLCGIVEPAECDFVHFCYCTLIHYLKHCIKN</sequence>
<proteinExistence type="predicted"/>
<comment type="caution">
    <text evidence="1">The sequence shown here is derived from an EMBL/GenBank/DDBJ whole genome shotgun (WGS) entry which is preliminary data.</text>
</comment>
<name>A0ACB8FCH3_9SAUR</name>
<evidence type="ECO:0000313" key="1">
    <source>
        <dbReference type="EMBL" id="KAH8003133.1"/>
    </source>
</evidence>
<accession>A0ACB8FCH3</accession>